<name>A0ABU4HZ09_9ACTN</name>
<organism evidence="3 4">
    <name type="scientific">Conexibacter stalactiti</name>
    <dbReference type="NCBI Taxonomy" id="1940611"/>
    <lineage>
        <taxon>Bacteria</taxon>
        <taxon>Bacillati</taxon>
        <taxon>Actinomycetota</taxon>
        <taxon>Thermoleophilia</taxon>
        <taxon>Solirubrobacterales</taxon>
        <taxon>Conexibacteraceae</taxon>
        <taxon>Conexibacter</taxon>
    </lineage>
</organism>
<dbReference type="InterPro" id="IPR013693">
    <property type="entry name" value="SpoIID/LytB_N"/>
</dbReference>
<feature type="signal peptide" evidence="1">
    <location>
        <begin position="1"/>
        <end position="26"/>
    </location>
</feature>
<dbReference type="Pfam" id="PF08486">
    <property type="entry name" value="SpoIID"/>
    <property type="match status" value="1"/>
</dbReference>
<comment type="caution">
    <text evidence="3">The sequence shown here is derived from an EMBL/GenBank/DDBJ whole genome shotgun (WGS) entry which is preliminary data.</text>
</comment>
<protein>
    <submittedName>
        <fullName evidence="3">SpoIID/LytB domain-containing protein</fullName>
    </submittedName>
</protein>
<dbReference type="Proteomes" id="UP001284601">
    <property type="component" value="Unassembled WGS sequence"/>
</dbReference>
<keyword evidence="4" id="KW-1185">Reference proteome</keyword>
<keyword evidence="1" id="KW-0732">Signal</keyword>
<gene>
    <name evidence="3" type="ORF">R7226_29645</name>
</gene>
<dbReference type="NCBIfam" id="TIGR02669">
    <property type="entry name" value="SpoIID_LytB"/>
    <property type="match status" value="1"/>
</dbReference>
<feature type="chain" id="PRO_5047101581" evidence="1">
    <location>
        <begin position="27"/>
        <end position="373"/>
    </location>
</feature>
<dbReference type="EMBL" id="JAWSTH010000152">
    <property type="protein sequence ID" value="MDW5598562.1"/>
    <property type="molecule type" value="Genomic_DNA"/>
</dbReference>
<evidence type="ECO:0000313" key="4">
    <source>
        <dbReference type="Proteomes" id="UP001284601"/>
    </source>
</evidence>
<evidence type="ECO:0000256" key="1">
    <source>
        <dbReference type="SAM" id="SignalP"/>
    </source>
</evidence>
<evidence type="ECO:0000259" key="2">
    <source>
        <dbReference type="Pfam" id="PF08486"/>
    </source>
</evidence>
<dbReference type="RefSeq" id="WP_318601091.1">
    <property type="nucleotide sequence ID" value="NZ_JAWSTH010000152.1"/>
</dbReference>
<dbReference type="InterPro" id="IPR013486">
    <property type="entry name" value="SpoIID/LytB"/>
</dbReference>
<evidence type="ECO:0000313" key="3">
    <source>
        <dbReference type="EMBL" id="MDW5598562.1"/>
    </source>
</evidence>
<sequence length="373" mass="38947">MLSRFRLARTLVAAALAATAPAAVLAAPAAAERQLTIRGAGFGHGVGMSQYGAQGYALQGKRHRWILAHYFTGTKVGRAPARTVRVRLASGRVATFAGATRAGRRTLDPTTTYTARLIGGKIQISGGGHSVRVAQRARIAGRGPLQVGGLGSYRGALELSDGGDGLLQVVNAVGVEEYVRGVVAQEAFASWRAEALKAQAVASRTYALANGKGGDGWDHYADTRSQRYGGVAAETPTTDAAVAATRGQVVTYRRRIVPIYFHASSGGRTENVEVGLGATPQPWLRGVADPFDRVQNTSWSSWTRTFPIATAEQRLGGMLQGSLIEIRVLTHGFSGRVVSAEVVGSGGTTTVTGNDLAGAFALPSTWAAYAVGG</sequence>
<feature type="domain" description="Sporulation stage II protein D amidase enhancer LytB N-terminal" evidence="2">
    <location>
        <begin position="167"/>
        <end position="252"/>
    </location>
</feature>
<accession>A0ABU4HZ09</accession>
<reference evidence="3 4" key="2">
    <citation type="submission" date="2023-10" db="EMBL/GenBank/DDBJ databases">
        <authorList>
            <person name="Han X.F."/>
        </authorList>
    </citation>
    <scope>NUCLEOTIDE SEQUENCE [LARGE SCALE GENOMIC DNA]</scope>
    <source>
        <strain evidence="3 4">KCTC 39840</strain>
    </source>
</reference>
<proteinExistence type="predicted"/>
<reference evidence="4" key="1">
    <citation type="submission" date="2023-07" db="EMBL/GenBank/DDBJ databases">
        <title>Conexibacter stalactiti sp. nov., isolated from stalactites in a lava cave and emended description of the genus Conexibacter.</title>
        <authorList>
            <person name="Lee S.D."/>
        </authorList>
    </citation>
    <scope>NUCLEOTIDE SEQUENCE [LARGE SCALE GENOMIC DNA]</scope>
    <source>
        <strain evidence="4">KCTC 39840</strain>
    </source>
</reference>